<name>A0AAW6VQ20_9BACT</name>
<evidence type="ECO:0000313" key="2">
    <source>
        <dbReference type="Proteomes" id="UP001237843"/>
    </source>
</evidence>
<dbReference type="AlphaFoldDB" id="A0AAW6VQ20"/>
<evidence type="ECO:0000313" key="1">
    <source>
        <dbReference type="EMBL" id="MDK2062620.1"/>
    </source>
</evidence>
<comment type="caution">
    <text evidence="1">The sequence shown here is derived from an EMBL/GenBank/DDBJ whole genome shotgun (WGS) entry which is preliminary data.</text>
</comment>
<dbReference type="Proteomes" id="UP001237843">
    <property type="component" value="Unassembled WGS sequence"/>
</dbReference>
<reference evidence="1" key="1">
    <citation type="journal article" date="2023" name="Antibiotics">
        <title>Genomic Characterization of Antibiotic-Resistant Campylobacterales Isolated from Chilean Poultry Meat.</title>
        <authorList>
            <person name="Concha-Toloza M."/>
            <person name="Lopez-Cantillo M."/>
            <person name="Molina-Mora J.A."/>
            <person name="Collado L."/>
        </authorList>
    </citation>
    <scope>NUCLEOTIDE SEQUENCE</scope>
    <source>
        <strain evidence="1">FR1p273A</strain>
    </source>
</reference>
<protein>
    <submittedName>
        <fullName evidence="1">Uncharacterized protein</fullName>
    </submittedName>
</protein>
<organism evidence="1 2">
    <name type="scientific">Aliarcobacter butzleri</name>
    <dbReference type="NCBI Taxonomy" id="28197"/>
    <lineage>
        <taxon>Bacteria</taxon>
        <taxon>Pseudomonadati</taxon>
        <taxon>Campylobacterota</taxon>
        <taxon>Epsilonproteobacteria</taxon>
        <taxon>Campylobacterales</taxon>
        <taxon>Arcobacteraceae</taxon>
        <taxon>Aliarcobacter</taxon>
    </lineage>
</organism>
<dbReference type="RefSeq" id="WP_284074854.1">
    <property type="nucleotide sequence ID" value="NZ_JAQTJH010000010.1"/>
</dbReference>
<dbReference type="EMBL" id="JAQTJH010000010">
    <property type="protein sequence ID" value="MDK2062620.1"/>
    <property type="molecule type" value="Genomic_DNA"/>
</dbReference>
<accession>A0AAW6VQ20</accession>
<proteinExistence type="predicted"/>
<sequence length="38" mass="4045">MLALMALDIKAGDEVIATAFVGATPVLMKKLTILTQKK</sequence>
<gene>
    <name evidence="1" type="ORF">PT520_08830</name>
</gene>
<reference evidence="1" key="2">
    <citation type="submission" date="2023-02" db="EMBL/GenBank/DDBJ databases">
        <authorList>
            <person name="Concha-Toloza M."/>
            <person name="Lopez-Cantillo M."/>
            <person name="Molina-Mora J."/>
            <person name="Collado L."/>
        </authorList>
    </citation>
    <scope>NUCLEOTIDE SEQUENCE</scope>
    <source>
        <strain evidence="1">FR1p273A</strain>
    </source>
</reference>